<feature type="signal peptide" evidence="5">
    <location>
        <begin position="1"/>
        <end position="16"/>
    </location>
</feature>
<dbReference type="PANTHER" id="PTHR11857:SF43">
    <property type="entry name" value="GEO07291P1-RELATED"/>
    <property type="match status" value="1"/>
</dbReference>
<reference evidence="6" key="2">
    <citation type="submission" date="2014-07" db="EMBL/GenBank/DDBJ databases">
        <authorList>
            <person name="Hull J."/>
        </authorList>
    </citation>
    <scope>NUCLEOTIDE SEQUENCE</scope>
</reference>
<dbReference type="InterPro" id="IPR036728">
    <property type="entry name" value="PBP_GOBP_sf"/>
</dbReference>
<feature type="chain" id="PRO_5002051727" evidence="5">
    <location>
        <begin position="17"/>
        <end position="132"/>
    </location>
</feature>
<dbReference type="GO" id="GO:0007608">
    <property type="term" value="P:sensory perception of smell"/>
    <property type="evidence" value="ECO:0007669"/>
    <property type="project" value="TreeGrafter"/>
</dbReference>
<evidence type="ECO:0000256" key="2">
    <source>
        <dbReference type="ARBA" id="ARBA00008098"/>
    </source>
</evidence>
<accession>A0A0A9VT46</accession>
<dbReference type="FunFam" id="1.10.238.20:FF:000001">
    <property type="entry name" value="General odorant-binding protein lush"/>
    <property type="match status" value="1"/>
</dbReference>
<organism evidence="6">
    <name type="scientific">Lygus hesperus</name>
    <name type="common">Western plant bug</name>
    <dbReference type="NCBI Taxonomy" id="30085"/>
    <lineage>
        <taxon>Eukaryota</taxon>
        <taxon>Metazoa</taxon>
        <taxon>Ecdysozoa</taxon>
        <taxon>Arthropoda</taxon>
        <taxon>Hexapoda</taxon>
        <taxon>Insecta</taxon>
        <taxon>Pterygota</taxon>
        <taxon>Neoptera</taxon>
        <taxon>Paraneoptera</taxon>
        <taxon>Hemiptera</taxon>
        <taxon>Heteroptera</taxon>
        <taxon>Panheteroptera</taxon>
        <taxon>Cimicomorpha</taxon>
        <taxon>Miridae</taxon>
        <taxon>Mirini</taxon>
        <taxon>Lygus</taxon>
    </lineage>
</organism>
<gene>
    <name evidence="6" type="primary">Pbprp3</name>
    <name evidence="6" type="ORF">CM83_23862</name>
</gene>
<dbReference type="GO" id="GO:0005615">
    <property type="term" value="C:extracellular space"/>
    <property type="evidence" value="ECO:0007669"/>
    <property type="project" value="TreeGrafter"/>
</dbReference>
<proteinExistence type="inferred from homology"/>
<evidence type="ECO:0000256" key="4">
    <source>
        <dbReference type="ARBA" id="ARBA00022729"/>
    </source>
</evidence>
<evidence type="ECO:0000313" key="6">
    <source>
        <dbReference type="EMBL" id="JAF99501.1"/>
    </source>
</evidence>
<evidence type="ECO:0000256" key="3">
    <source>
        <dbReference type="ARBA" id="ARBA00022525"/>
    </source>
</evidence>
<dbReference type="SMART" id="SM00708">
    <property type="entry name" value="PhBP"/>
    <property type="match status" value="1"/>
</dbReference>
<dbReference type="GO" id="GO:0005549">
    <property type="term" value="F:odorant binding"/>
    <property type="evidence" value="ECO:0007669"/>
    <property type="project" value="InterPro"/>
</dbReference>
<dbReference type="PRINTS" id="PR00485">
    <property type="entry name" value="MEALWORMBTLB"/>
</dbReference>
<evidence type="ECO:0000256" key="5">
    <source>
        <dbReference type="SAM" id="SignalP"/>
    </source>
</evidence>
<keyword evidence="3" id="KW-0964">Secreted</keyword>
<dbReference type="Gene3D" id="1.10.238.20">
    <property type="entry name" value="Pheromone/general odorant binding protein domain"/>
    <property type="match status" value="1"/>
</dbReference>
<dbReference type="PANTHER" id="PTHR11857">
    <property type="entry name" value="ODORANT BINDING PROTEIN-RELATED"/>
    <property type="match status" value="1"/>
</dbReference>
<dbReference type="CDD" id="cd23992">
    <property type="entry name" value="PBP_GOBP"/>
    <property type="match status" value="1"/>
</dbReference>
<dbReference type="Pfam" id="PF01395">
    <property type="entry name" value="PBP_GOBP"/>
    <property type="match status" value="1"/>
</dbReference>
<sequence>MRILVLFTAALTCVMAGELPEEMREMAQGLHDGCVKETGVDNGLIGPCAKGNFADDQKLKCYFKCVFGNLGVISDEGELDAEAFGSILPDNMQELLPTIRGCAGTTGADPCELAMNFNKCLQKADPVNFMVI</sequence>
<dbReference type="SUPFAM" id="SSF47565">
    <property type="entry name" value="Insect pheromone/odorant-binding proteins"/>
    <property type="match status" value="1"/>
</dbReference>
<dbReference type="InterPro" id="IPR006170">
    <property type="entry name" value="PBP/GOBP"/>
</dbReference>
<comment type="subcellular location">
    <subcellularLocation>
        <location evidence="1">Secreted</location>
    </subcellularLocation>
</comment>
<comment type="similarity">
    <text evidence="2">Belongs to the PBP/GOBP family.</text>
</comment>
<dbReference type="AlphaFoldDB" id="A0A0A9VT46"/>
<reference evidence="6" key="1">
    <citation type="journal article" date="2014" name="PLoS ONE">
        <title>Transcriptome-Based Identification of ABC Transporters in the Western Tarnished Plant Bug Lygus hesperus.</title>
        <authorList>
            <person name="Hull J.J."/>
            <person name="Chaney K."/>
            <person name="Geib S.M."/>
            <person name="Fabrick J.A."/>
            <person name="Brent C.S."/>
            <person name="Walsh D."/>
            <person name="Lavine L.C."/>
        </authorList>
    </citation>
    <scope>NUCLEOTIDE SEQUENCE</scope>
</reference>
<dbReference type="EMBL" id="GBHO01044102">
    <property type="protein sequence ID" value="JAF99501.1"/>
    <property type="molecule type" value="Transcribed_RNA"/>
</dbReference>
<keyword evidence="4 5" id="KW-0732">Signal</keyword>
<evidence type="ECO:0000256" key="1">
    <source>
        <dbReference type="ARBA" id="ARBA00004613"/>
    </source>
</evidence>
<protein>
    <submittedName>
        <fullName evidence="6">Pheromone-binding protein-related protein 3</fullName>
    </submittedName>
</protein>
<name>A0A0A9VT46_LYGHE</name>